<organism evidence="1 2">
    <name type="scientific">Brassica napus</name>
    <name type="common">Rape</name>
    <dbReference type="NCBI Taxonomy" id="3708"/>
    <lineage>
        <taxon>Eukaryota</taxon>
        <taxon>Viridiplantae</taxon>
        <taxon>Streptophyta</taxon>
        <taxon>Embryophyta</taxon>
        <taxon>Tracheophyta</taxon>
        <taxon>Spermatophyta</taxon>
        <taxon>Magnoliopsida</taxon>
        <taxon>eudicotyledons</taxon>
        <taxon>Gunneridae</taxon>
        <taxon>Pentapetalae</taxon>
        <taxon>rosids</taxon>
        <taxon>malvids</taxon>
        <taxon>Brassicales</taxon>
        <taxon>Brassicaceae</taxon>
        <taxon>Brassiceae</taxon>
        <taxon>Brassica</taxon>
    </lineage>
</organism>
<keyword evidence="2" id="KW-1185">Reference proteome</keyword>
<evidence type="ECO:0000313" key="2">
    <source>
        <dbReference type="Proteomes" id="UP000824890"/>
    </source>
</evidence>
<accession>A0ABQ7YD90</accession>
<comment type="caution">
    <text evidence="1">The sequence shown here is derived from an EMBL/GenBank/DDBJ whole genome shotgun (WGS) entry which is preliminary data.</text>
</comment>
<sequence>MFPINDIGFQVWILWCAVGPPSSRLSGSMVFVYGEPTLRRLCAAFSSSPFMFGRRKRWGEKISFEAWAKFSCALVVSVKQISGPLLLYDDRVYRWVSSSRTNQIVGGSPPRPNIESTVALLLDDDESNRRWLFSSTRNQIIGGFCRGGSIRMLLLLKSKDLKSNRDGVIEEHDLQVKRLEDKITQLIRLVLLLPQALPLAMDQERRGRFVINKDEKINTGNTFVFG</sequence>
<name>A0ABQ7YD90_BRANA</name>
<dbReference type="EMBL" id="JAGKQM010000018">
    <property type="protein sequence ID" value="KAH0865273.1"/>
    <property type="molecule type" value="Genomic_DNA"/>
</dbReference>
<evidence type="ECO:0000313" key="1">
    <source>
        <dbReference type="EMBL" id="KAH0865273.1"/>
    </source>
</evidence>
<protein>
    <submittedName>
        <fullName evidence="1">Uncharacterized protein</fullName>
    </submittedName>
</protein>
<dbReference type="Proteomes" id="UP000824890">
    <property type="component" value="Unassembled WGS sequence"/>
</dbReference>
<gene>
    <name evidence="1" type="ORF">HID58_082484</name>
</gene>
<reference evidence="1 2" key="1">
    <citation type="submission" date="2021-05" db="EMBL/GenBank/DDBJ databases">
        <title>Genome Assembly of Synthetic Allotetraploid Brassica napus Reveals Homoeologous Exchanges between Subgenomes.</title>
        <authorList>
            <person name="Davis J.T."/>
        </authorList>
    </citation>
    <scope>NUCLEOTIDE SEQUENCE [LARGE SCALE GENOMIC DNA]</scope>
    <source>
        <strain evidence="2">cv. Da-Ae</strain>
        <tissue evidence="1">Seedling</tissue>
    </source>
</reference>
<proteinExistence type="predicted"/>